<dbReference type="AlphaFoldDB" id="A0A2P2MIF3"/>
<accession>A0A2P2MIF3</accession>
<reference evidence="1" key="1">
    <citation type="submission" date="2018-02" db="EMBL/GenBank/DDBJ databases">
        <title>Rhizophora mucronata_Transcriptome.</title>
        <authorList>
            <person name="Meera S.P."/>
            <person name="Sreeshan A."/>
            <person name="Augustine A."/>
        </authorList>
    </citation>
    <scope>NUCLEOTIDE SEQUENCE</scope>
    <source>
        <tissue evidence="1">Leaf</tissue>
    </source>
</reference>
<dbReference type="EMBL" id="GGEC01049522">
    <property type="protein sequence ID" value="MBX30006.1"/>
    <property type="molecule type" value="Transcribed_RNA"/>
</dbReference>
<organism evidence="1">
    <name type="scientific">Rhizophora mucronata</name>
    <name type="common">Asiatic mangrove</name>
    <dbReference type="NCBI Taxonomy" id="61149"/>
    <lineage>
        <taxon>Eukaryota</taxon>
        <taxon>Viridiplantae</taxon>
        <taxon>Streptophyta</taxon>
        <taxon>Embryophyta</taxon>
        <taxon>Tracheophyta</taxon>
        <taxon>Spermatophyta</taxon>
        <taxon>Magnoliopsida</taxon>
        <taxon>eudicotyledons</taxon>
        <taxon>Gunneridae</taxon>
        <taxon>Pentapetalae</taxon>
        <taxon>rosids</taxon>
        <taxon>fabids</taxon>
        <taxon>Malpighiales</taxon>
        <taxon>Rhizophoraceae</taxon>
        <taxon>Rhizophora</taxon>
    </lineage>
</organism>
<evidence type="ECO:0000313" key="1">
    <source>
        <dbReference type="EMBL" id="MBX30006.1"/>
    </source>
</evidence>
<protein>
    <submittedName>
        <fullName evidence="1">Uncharacterized protein</fullName>
    </submittedName>
</protein>
<name>A0A2P2MIF3_RHIMU</name>
<sequence>MLDGNRRETGCPHLRPAPENNFKYWLL</sequence>
<proteinExistence type="predicted"/>